<feature type="transmembrane region" description="Helical" evidence="2">
    <location>
        <begin position="12"/>
        <end position="33"/>
    </location>
</feature>
<evidence type="ECO:0000256" key="2">
    <source>
        <dbReference type="SAM" id="Phobius"/>
    </source>
</evidence>
<keyword evidence="1" id="KW-0488">Methylation</keyword>
<reference evidence="3 4" key="1">
    <citation type="submission" date="2017-09" db="EMBL/GenBank/DDBJ databases">
        <title>Depth-based differentiation of microbial function through sediment-hosted aquifers and enrichment of novel symbionts in the deep terrestrial subsurface.</title>
        <authorList>
            <person name="Probst A.J."/>
            <person name="Ladd B."/>
            <person name="Jarett J.K."/>
            <person name="Geller-Mcgrath D.E."/>
            <person name="Sieber C.M."/>
            <person name="Emerson J.B."/>
            <person name="Anantharaman K."/>
            <person name="Thomas B.C."/>
            <person name="Malmstrom R."/>
            <person name="Stieglmeier M."/>
            <person name="Klingl A."/>
            <person name="Woyke T."/>
            <person name="Ryan C.M."/>
            <person name="Banfield J.F."/>
        </authorList>
    </citation>
    <scope>NUCLEOTIDE SEQUENCE [LARGE SCALE GENOMIC DNA]</scope>
    <source>
        <strain evidence="3">CG22_combo_CG10-13_8_21_14_all_47_17</strain>
    </source>
</reference>
<dbReference type="GO" id="GO:0015627">
    <property type="term" value="C:type II protein secretion system complex"/>
    <property type="evidence" value="ECO:0007669"/>
    <property type="project" value="InterPro"/>
</dbReference>
<accession>A0A2H0BSP9</accession>
<dbReference type="EMBL" id="PCSZ01000042">
    <property type="protein sequence ID" value="PIP60644.1"/>
    <property type="molecule type" value="Genomic_DNA"/>
</dbReference>
<dbReference type="GO" id="GO:0015628">
    <property type="term" value="P:protein secretion by the type II secretion system"/>
    <property type="evidence" value="ECO:0007669"/>
    <property type="project" value="InterPro"/>
</dbReference>
<comment type="caution">
    <text evidence="3">The sequence shown here is derived from an EMBL/GenBank/DDBJ whole genome shotgun (WGS) entry which is preliminary data.</text>
</comment>
<name>A0A2H0BSP9_9BACT</name>
<dbReference type="Gene3D" id="3.30.700.10">
    <property type="entry name" value="Glycoprotein, Type 4 Pilin"/>
    <property type="match status" value="1"/>
</dbReference>
<evidence type="ECO:0008006" key="5">
    <source>
        <dbReference type="Google" id="ProtNLM"/>
    </source>
</evidence>
<evidence type="ECO:0000313" key="4">
    <source>
        <dbReference type="Proteomes" id="UP000231581"/>
    </source>
</evidence>
<gene>
    <name evidence="3" type="ORF">COX00_02130</name>
</gene>
<dbReference type="Proteomes" id="UP000231581">
    <property type="component" value="Unassembled WGS sequence"/>
</dbReference>
<organism evidence="3 4">
    <name type="scientific">Candidatus Uhrbacteria bacterium CG22_combo_CG10-13_8_21_14_all_47_17</name>
    <dbReference type="NCBI Taxonomy" id="1975041"/>
    <lineage>
        <taxon>Bacteria</taxon>
        <taxon>Candidatus Uhriibacteriota</taxon>
    </lineage>
</organism>
<dbReference type="InterPro" id="IPR012902">
    <property type="entry name" value="N_methyl_site"/>
</dbReference>
<keyword evidence="2" id="KW-0472">Membrane</keyword>
<keyword evidence="2" id="KW-0812">Transmembrane</keyword>
<protein>
    <recommendedName>
        <fullName evidence="5">Type II secretion system protein GspG C-terminal domain-containing protein</fullName>
    </recommendedName>
</protein>
<sequence length="155" mass="16742">MIQKTFRRGFTLLEILIVIAVFGLLATLAVLSLNGARASLRDAQRVSDISVLRAGLGQYWLEKATYPVSDGMALGQSGAGSEKLSNAGFVAAEDPATPVYLDRVPTGPKVGEYYQYRGGPNGYSIRFQTETKTDIGDANVYYAHATGMDNEDVNK</sequence>
<dbReference type="SUPFAM" id="SSF54523">
    <property type="entry name" value="Pili subunits"/>
    <property type="match status" value="1"/>
</dbReference>
<dbReference type="AlphaFoldDB" id="A0A2H0BSP9"/>
<dbReference type="Pfam" id="PF07963">
    <property type="entry name" value="N_methyl"/>
    <property type="match status" value="1"/>
</dbReference>
<dbReference type="InterPro" id="IPR045584">
    <property type="entry name" value="Pilin-like"/>
</dbReference>
<keyword evidence="2" id="KW-1133">Transmembrane helix</keyword>
<dbReference type="PRINTS" id="PR00813">
    <property type="entry name" value="BCTERIALGSPG"/>
</dbReference>
<proteinExistence type="predicted"/>
<dbReference type="InterPro" id="IPR000983">
    <property type="entry name" value="Bac_GSPG_pilin"/>
</dbReference>
<dbReference type="PROSITE" id="PS00409">
    <property type="entry name" value="PROKAR_NTER_METHYL"/>
    <property type="match status" value="1"/>
</dbReference>
<evidence type="ECO:0000256" key="1">
    <source>
        <dbReference type="ARBA" id="ARBA00022481"/>
    </source>
</evidence>
<dbReference type="NCBIfam" id="TIGR02532">
    <property type="entry name" value="IV_pilin_GFxxxE"/>
    <property type="match status" value="1"/>
</dbReference>
<evidence type="ECO:0000313" key="3">
    <source>
        <dbReference type="EMBL" id="PIP60644.1"/>
    </source>
</evidence>